<dbReference type="PROSITE" id="PS51450">
    <property type="entry name" value="LRR"/>
    <property type="match status" value="5"/>
</dbReference>
<dbReference type="InterPro" id="IPR050541">
    <property type="entry name" value="LRR_TM_domain-containing"/>
</dbReference>
<dbReference type="FunFam" id="3.80.10.10:FF:000059">
    <property type="entry name" value="Chondroadherin like"/>
    <property type="match status" value="1"/>
</dbReference>
<evidence type="ECO:0000256" key="6">
    <source>
        <dbReference type="ARBA" id="ARBA00022737"/>
    </source>
</evidence>
<dbReference type="GO" id="GO:0005886">
    <property type="term" value="C:plasma membrane"/>
    <property type="evidence" value="ECO:0007669"/>
    <property type="project" value="TreeGrafter"/>
</dbReference>
<evidence type="ECO:0000259" key="15">
    <source>
        <dbReference type="SMART" id="SM00013"/>
    </source>
</evidence>
<evidence type="ECO:0000256" key="5">
    <source>
        <dbReference type="ARBA" id="ARBA00022729"/>
    </source>
</evidence>
<keyword evidence="7" id="KW-1015">Disulfide bond</keyword>
<comment type="subcellular location">
    <subcellularLocation>
        <location evidence="1">Secreted</location>
        <location evidence="1">Extracellular space</location>
        <location evidence="1">Extracellular matrix</location>
    </subcellularLocation>
</comment>
<dbReference type="InParanoid" id="A0A3P8V715"/>
<evidence type="ECO:0000256" key="14">
    <source>
        <dbReference type="SAM" id="SignalP"/>
    </source>
</evidence>
<organism evidence="17 18">
    <name type="scientific">Cynoglossus semilaevis</name>
    <name type="common">Tongue sole</name>
    <dbReference type="NCBI Taxonomy" id="244447"/>
    <lineage>
        <taxon>Eukaryota</taxon>
        <taxon>Metazoa</taxon>
        <taxon>Chordata</taxon>
        <taxon>Craniata</taxon>
        <taxon>Vertebrata</taxon>
        <taxon>Euteleostomi</taxon>
        <taxon>Actinopterygii</taxon>
        <taxon>Neopterygii</taxon>
        <taxon>Teleostei</taxon>
        <taxon>Neoteleostei</taxon>
        <taxon>Acanthomorphata</taxon>
        <taxon>Carangaria</taxon>
        <taxon>Pleuronectiformes</taxon>
        <taxon>Pleuronectoidei</taxon>
        <taxon>Cynoglossidae</taxon>
        <taxon>Cynoglossinae</taxon>
        <taxon>Cynoglossus</taxon>
    </lineage>
</organism>
<evidence type="ECO:0000256" key="13">
    <source>
        <dbReference type="SAM" id="MobiDB-lite"/>
    </source>
</evidence>
<reference evidence="17" key="2">
    <citation type="submission" date="2025-08" db="UniProtKB">
        <authorList>
            <consortium name="Ensembl"/>
        </authorList>
    </citation>
    <scope>IDENTIFICATION</scope>
</reference>
<evidence type="ECO:0000256" key="11">
    <source>
        <dbReference type="ARBA" id="ARBA00064652"/>
    </source>
</evidence>
<name>A0A3P8V715_CYNSE</name>
<dbReference type="InterPro" id="IPR000483">
    <property type="entry name" value="Cys-rich_flank_reg_C"/>
</dbReference>
<dbReference type="InterPro" id="IPR032675">
    <property type="entry name" value="LRR_dom_sf"/>
</dbReference>
<dbReference type="PRINTS" id="PR00019">
    <property type="entry name" value="LEURICHRPT"/>
</dbReference>
<evidence type="ECO:0000256" key="2">
    <source>
        <dbReference type="ARBA" id="ARBA00022525"/>
    </source>
</evidence>
<dbReference type="PANTHER" id="PTHR24369:SF210">
    <property type="entry name" value="CHAOPTIN-RELATED"/>
    <property type="match status" value="1"/>
</dbReference>
<evidence type="ECO:0000256" key="4">
    <source>
        <dbReference type="ARBA" id="ARBA00022614"/>
    </source>
</evidence>
<evidence type="ECO:0000313" key="18">
    <source>
        <dbReference type="Proteomes" id="UP000265120"/>
    </source>
</evidence>
<feature type="domain" description="LRRNT" evidence="15">
    <location>
        <begin position="24"/>
        <end position="58"/>
    </location>
</feature>
<keyword evidence="5 14" id="KW-0732">Signal</keyword>
<dbReference type="Gene3D" id="3.80.10.10">
    <property type="entry name" value="Ribonuclease Inhibitor"/>
    <property type="match status" value="3"/>
</dbReference>
<dbReference type="SMART" id="SM00364">
    <property type="entry name" value="LRR_BAC"/>
    <property type="match status" value="5"/>
</dbReference>
<evidence type="ECO:0000256" key="8">
    <source>
        <dbReference type="ARBA" id="ARBA00023180"/>
    </source>
</evidence>
<evidence type="ECO:0000259" key="16">
    <source>
        <dbReference type="SMART" id="SM00082"/>
    </source>
</evidence>
<reference evidence="17 18" key="1">
    <citation type="journal article" date="2014" name="Nat. Genet.">
        <title>Whole-genome sequence of a flatfish provides insights into ZW sex chromosome evolution and adaptation to a benthic lifestyle.</title>
        <authorList>
            <person name="Chen S."/>
            <person name="Zhang G."/>
            <person name="Shao C."/>
            <person name="Huang Q."/>
            <person name="Liu G."/>
            <person name="Zhang P."/>
            <person name="Song W."/>
            <person name="An N."/>
            <person name="Chalopin D."/>
            <person name="Volff J.N."/>
            <person name="Hong Y."/>
            <person name="Li Q."/>
            <person name="Sha Z."/>
            <person name="Zhou H."/>
            <person name="Xie M."/>
            <person name="Yu Q."/>
            <person name="Liu Y."/>
            <person name="Xiang H."/>
            <person name="Wang N."/>
            <person name="Wu K."/>
            <person name="Yang C."/>
            <person name="Zhou Q."/>
            <person name="Liao X."/>
            <person name="Yang L."/>
            <person name="Hu Q."/>
            <person name="Zhang J."/>
            <person name="Meng L."/>
            <person name="Jin L."/>
            <person name="Tian Y."/>
            <person name="Lian J."/>
            <person name="Yang J."/>
            <person name="Miao G."/>
            <person name="Liu S."/>
            <person name="Liang Z."/>
            <person name="Yan F."/>
            <person name="Li Y."/>
            <person name="Sun B."/>
            <person name="Zhang H."/>
            <person name="Zhang J."/>
            <person name="Zhu Y."/>
            <person name="Du M."/>
            <person name="Zhao Y."/>
            <person name="Schartl M."/>
            <person name="Tang Q."/>
            <person name="Wang J."/>
        </authorList>
    </citation>
    <scope>NUCLEOTIDE SEQUENCE</scope>
</reference>
<dbReference type="FunFam" id="3.80.10.10:FF:000368">
    <property type="entry name" value="Chondroadherin like"/>
    <property type="match status" value="1"/>
</dbReference>
<comment type="similarity">
    <text evidence="10">Belongs to the small leucine-rich proteoglycan (SLRP) family. SLRP class IV subfamily.</text>
</comment>
<proteinExistence type="inferred from homology"/>
<dbReference type="FunFam" id="3.80.10.10:FF:000311">
    <property type="entry name" value="Chondroadherin-like a"/>
    <property type="match status" value="1"/>
</dbReference>
<evidence type="ECO:0000256" key="1">
    <source>
        <dbReference type="ARBA" id="ARBA00004498"/>
    </source>
</evidence>
<feature type="domain" description="LRRNT" evidence="15">
    <location>
        <begin position="371"/>
        <end position="405"/>
    </location>
</feature>
<dbReference type="OMA" id="EAQHATC"/>
<dbReference type="Proteomes" id="UP000265120">
    <property type="component" value="Chromosome 17"/>
</dbReference>
<feature type="region of interest" description="Disordered" evidence="13">
    <location>
        <begin position="342"/>
        <end position="364"/>
    </location>
</feature>
<keyword evidence="18" id="KW-1185">Reference proteome</keyword>
<sequence>MFFCTATFLLLVSAQSLLLTEAGKCPRVCSCDGTKLTVSCIGKNLTAVPPSIDEITVKLDLRNNNLQVLPRGAFIHTPYLTHLNLQRCNIAKVKEGAFRTLGRVVSLNLAYNKIDILYQESFDGLSSLKELHLDYNRIEEVQPGAFTQLGFLNMLALTYNQLVYIPNMAFQGLQNIKWLRLSHNSLNNLAPEAFAGLFTLGRLSLDHNELQLSAVTRLDMSYNPMTYLGEESVSMPKLTHLYLDHMSLQDLSDQALSHAPLLSHLDLSHNQLRYLEPLTGPKELKSLNLTGNPIYCNCYLRPLRQWVSAGGLKLMGACAGPPHLSDEPLQSVTPLDLRCRSREEALTEPSEEDSESTGGAVTTAKPKQKVKCPDKCDCDIEAQHATCEGQGHTKIPRGFPAKTQLLDLRSNHFHYLPAKMFPGLSQVVSLHLELCKIHEIERGAFQGMKQLFYLYLSDNDLTSLDPAAFAGLPELTYLHLEGNRLTQLPGAALAPLSNLFVLHLERNVISKLEPAGLTSSVTPKLRELYLTNNTLTAVTKGALDFAFLGILHLDSNQLTEVPTQALSDVPNLEELNLSHNLIRLVEPRAFQPVSQQLKRLYMEHAGMEKMSREALVGLGAELRALSVRGNRLQVLPDLSPLSGLEVIDLQDNPLLCDCALLPLYRSVQGYNDIKVFKLLSSKQLEIHSLQVTINT</sequence>
<dbReference type="Pfam" id="PF13855">
    <property type="entry name" value="LRR_8"/>
    <property type="match status" value="5"/>
</dbReference>
<dbReference type="STRING" id="244447.ENSCSEP00000010327"/>
<keyword evidence="6" id="KW-0677">Repeat</keyword>
<reference evidence="17" key="3">
    <citation type="submission" date="2025-09" db="UniProtKB">
        <authorList>
            <consortium name="Ensembl"/>
        </authorList>
    </citation>
    <scope>IDENTIFICATION</scope>
</reference>
<dbReference type="SMART" id="SM00013">
    <property type="entry name" value="LRRNT"/>
    <property type="match status" value="2"/>
</dbReference>
<keyword evidence="8" id="KW-0325">Glycoprotein</keyword>
<dbReference type="InterPro" id="IPR000372">
    <property type="entry name" value="LRRNT"/>
</dbReference>
<evidence type="ECO:0000256" key="12">
    <source>
        <dbReference type="ARBA" id="ARBA00071892"/>
    </source>
</evidence>
<evidence type="ECO:0000256" key="3">
    <source>
        <dbReference type="ARBA" id="ARBA00022530"/>
    </source>
</evidence>
<feature type="chain" id="PRO_5018325786" description="Chondroadherin-like protein" evidence="14">
    <location>
        <begin position="23"/>
        <end position="695"/>
    </location>
</feature>
<dbReference type="AlphaFoldDB" id="A0A3P8V715"/>
<dbReference type="SMART" id="SM00082">
    <property type="entry name" value="LRRCT"/>
    <property type="match status" value="1"/>
</dbReference>
<keyword evidence="2" id="KW-0964">Secreted</keyword>
<accession>A0A3P8V715</accession>
<keyword evidence="4" id="KW-0433">Leucine-rich repeat</keyword>
<evidence type="ECO:0000256" key="10">
    <source>
        <dbReference type="ARBA" id="ARBA00061422"/>
    </source>
</evidence>
<dbReference type="GeneTree" id="ENSGT00940000161095"/>
<comment type="subunit">
    <text evidence="11">Associates with collagen and binds to collagen fibrils.</text>
</comment>
<dbReference type="InterPro" id="IPR001611">
    <property type="entry name" value="Leu-rich_rpt"/>
</dbReference>
<feature type="signal peptide" evidence="14">
    <location>
        <begin position="1"/>
        <end position="22"/>
    </location>
</feature>
<dbReference type="PANTHER" id="PTHR24369">
    <property type="entry name" value="ANTIGEN BSP, PUTATIVE-RELATED"/>
    <property type="match status" value="1"/>
</dbReference>
<feature type="domain" description="LRRCT" evidence="16">
    <location>
        <begin position="292"/>
        <end position="340"/>
    </location>
</feature>
<evidence type="ECO:0000313" key="17">
    <source>
        <dbReference type="Ensembl" id="ENSCSEP00000010327.1"/>
    </source>
</evidence>
<comment type="function">
    <text evidence="9">Potential negative modulator of chondrocyte differentiation. Inhibits collagen fibrillogenesis in vitro. May influence chondrocyte's differentiation by acting on its cellular collagenous microenvironment.</text>
</comment>
<protein>
    <recommendedName>
        <fullName evidence="12">Chondroadherin-like protein</fullName>
    </recommendedName>
</protein>
<dbReference type="InterPro" id="IPR003591">
    <property type="entry name" value="Leu-rich_rpt_typical-subtyp"/>
</dbReference>
<dbReference type="SMART" id="SM00369">
    <property type="entry name" value="LRR_TYP"/>
    <property type="match status" value="17"/>
</dbReference>
<dbReference type="SUPFAM" id="SSF52058">
    <property type="entry name" value="L domain-like"/>
    <property type="match status" value="2"/>
</dbReference>
<evidence type="ECO:0000256" key="9">
    <source>
        <dbReference type="ARBA" id="ARBA00053126"/>
    </source>
</evidence>
<evidence type="ECO:0000256" key="7">
    <source>
        <dbReference type="ARBA" id="ARBA00023157"/>
    </source>
</evidence>
<keyword evidence="3" id="KW-0272">Extracellular matrix</keyword>
<dbReference type="Ensembl" id="ENSCSET00000010451.1">
    <property type="protein sequence ID" value="ENSCSEP00000010327.1"/>
    <property type="gene ID" value="ENSCSEG00000006625.1"/>
</dbReference>